<sequence length="661" mass="75330">MKLEVSDEWCVDIFRFLQPQEERGRRSFHMLVQGGNSWCGGWKSIKSSFGNSMVKVHGQRKRLHDCKRWIEQGADVEFCHLRLWKPKAGPDKRFLISILRNPGLLAKLSDCNLEVLVRLMDAAKDFLRPSTTAYLRRHITHAIKQSFGWCINSRILVRLKYDDRIKVVEVRKLLNDKIECLDIPTCIKNTARSAVRIVWVKNPSVADLLHNQRAFAHADVSTCTCAGSIYPKVGGHVQVRLQDIEGVHPLILNANNVLKQAHPDRCYQLMKEMELGLDSWANRRGATPAIHLAEVQRCMVAPPACGDKYLDVKDVRRLSAQLSGLVLTPLDRNPGETLVLCPKLYYEAMMNLFVCSSGYVIEQQEETAIHATMVEDLRAQGLLRFARWDKWVALEKSEFFLSEISFLGYIVTVDGLKPDPRKVAAVQDAPAPVTLIQVRAFLGLASYYRRFIKGFVGIAKPLTNLLKKEEQLIWTPECEAAFQTLKEALTCALVLARPDPTRPFALYTDWQPQAISAVLTQHGKDGREHVIEYASKTLSQAQANYEACKGECLAVVWGIQHIRLYLYRQKFVLVTDHQPLLSLRNNTDYTGTLGRWVVRMQDYDFDIRHRATRQHGNADGLMRLLPPNKCPAKERLIPWRPEVAATKPHYGELHVLRKDDA</sequence>
<name>A0A388KFV9_CHABU</name>
<dbReference type="SUPFAM" id="SSF56672">
    <property type="entry name" value="DNA/RNA polymerases"/>
    <property type="match status" value="1"/>
</dbReference>
<dbReference type="Gene3D" id="3.30.70.270">
    <property type="match status" value="1"/>
</dbReference>
<evidence type="ECO:0000256" key="1">
    <source>
        <dbReference type="ARBA" id="ARBA00023268"/>
    </source>
</evidence>
<feature type="domain" description="Reverse transcriptase/retrotransposon-derived protein RNase H-like" evidence="2">
    <location>
        <begin position="474"/>
        <end position="572"/>
    </location>
</feature>
<dbReference type="Gene3D" id="3.10.20.370">
    <property type="match status" value="1"/>
</dbReference>
<dbReference type="GO" id="GO:0003824">
    <property type="term" value="F:catalytic activity"/>
    <property type="evidence" value="ECO:0007669"/>
    <property type="project" value="UniProtKB-KW"/>
</dbReference>
<dbReference type="PANTHER" id="PTHR37984:SF5">
    <property type="entry name" value="PROTEIN NYNRIN-LIKE"/>
    <property type="match status" value="1"/>
</dbReference>
<dbReference type="InterPro" id="IPR043502">
    <property type="entry name" value="DNA/RNA_pol_sf"/>
</dbReference>
<dbReference type="OrthoDB" id="779804at2759"/>
<dbReference type="EMBL" id="BFEA01000107">
    <property type="protein sequence ID" value="GBG68935.1"/>
    <property type="molecule type" value="Genomic_DNA"/>
</dbReference>
<dbReference type="Pfam" id="PF17919">
    <property type="entry name" value="RT_RNaseH_2"/>
    <property type="match status" value="1"/>
</dbReference>
<evidence type="ECO:0000313" key="4">
    <source>
        <dbReference type="Proteomes" id="UP000265515"/>
    </source>
</evidence>
<keyword evidence="1" id="KW-0511">Multifunctional enzyme</keyword>
<gene>
    <name evidence="3" type="ORF">CBR_g3634</name>
</gene>
<dbReference type="InterPro" id="IPR041577">
    <property type="entry name" value="RT_RNaseH_2"/>
</dbReference>
<dbReference type="Proteomes" id="UP000265515">
    <property type="component" value="Unassembled WGS sequence"/>
</dbReference>
<evidence type="ECO:0000313" key="3">
    <source>
        <dbReference type="EMBL" id="GBG68935.1"/>
    </source>
</evidence>
<dbReference type="InterPro" id="IPR043128">
    <property type="entry name" value="Rev_trsase/Diguanyl_cyclase"/>
</dbReference>
<dbReference type="FunFam" id="3.10.20.370:FF:000001">
    <property type="entry name" value="Retrovirus-related Pol polyprotein from transposon 17.6-like protein"/>
    <property type="match status" value="1"/>
</dbReference>
<organism evidence="3 4">
    <name type="scientific">Chara braunii</name>
    <name type="common">Braun's stonewort</name>
    <dbReference type="NCBI Taxonomy" id="69332"/>
    <lineage>
        <taxon>Eukaryota</taxon>
        <taxon>Viridiplantae</taxon>
        <taxon>Streptophyta</taxon>
        <taxon>Charophyceae</taxon>
        <taxon>Charales</taxon>
        <taxon>Characeae</taxon>
        <taxon>Chara</taxon>
    </lineage>
</organism>
<dbReference type="AlphaFoldDB" id="A0A388KFV9"/>
<proteinExistence type="predicted"/>
<dbReference type="FunFam" id="3.30.70.270:FF:000020">
    <property type="entry name" value="Transposon Tf2-6 polyprotein-like Protein"/>
    <property type="match status" value="1"/>
</dbReference>
<dbReference type="Gramene" id="GBG68935">
    <property type="protein sequence ID" value="GBG68935"/>
    <property type="gene ID" value="CBR_g3634"/>
</dbReference>
<dbReference type="PANTHER" id="PTHR37984">
    <property type="entry name" value="PROTEIN CBG26694"/>
    <property type="match status" value="1"/>
</dbReference>
<protein>
    <recommendedName>
        <fullName evidence="2">Reverse transcriptase/retrotransposon-derived protein RNase H-like domain-containing protein</fullName>
    </recommendedName>
</protein>
<accession>A0A388KFV9</accession>
<comment type="caution">
    <text evidence="3">The sequence shown here is derived from an EMBL/GenBank/DDBJ whole genome shotgun (WGS) entry which is preliminary data.</text>
</comment>
<evidence type="ECO:0000259" key="2">
    <source>
        <dbReference type="Pfam" id="PF17919"/>
    </source>
</evidence>
<dbReference type="CDD" id="cd09274">
    <property type="entry name" value="RNase_HI_RT_Ty3"/>
    <property type="match status" value="1"/>
</dbReference>
<keyword evidence="4" id="KW-1185">Reference proteome</keyword>
<dbReference type="InterPro" id="IPR050951">
    <property type="entry name" value="Retrovirus_Pol_polyprotein"/>
</dbReference>
<reference evidence="3 4" key="1">
    <citation type="journal article" date="2018" name="Cell">
        <title>The Chara Genome: Secondary Complexity and Implications for Plant Terrestrialization.</title>
        <authorList>
            <person name="Nishiyama T."/>
            <person name="Sakayama H."/>
            <person name="Vries J.D."/>
            <person name="Buschmann H."/>
            <person name="Saint-Marcoux D."/>
            <person name="Ullrich K.K."/>
            <person name="Haas F.B."/>
            <person name="Vanderstraeten L."/>
            <person name="Becker D."/>
            <person name="Lang D."/>
            <person name="Vosolsobe S."/>
            <person name="Rombauts S."/>
            <person name="Wilhelmsson P.K.I."/>
            <person name="Janitza P."/>
            <person name="Kern R."/>
            <person name="Heyl A."/>
            <person name="Rumpler F."/>
            <person name="Villalobos L.I.A.C."/>
            <person name="Clay J.M."/>
            <person name="Skokan R."/>
            <person name="Toyoda A."/>
            <person name="Suzuki Y."/>
            <person name="Kagoshima H."/>
            <person name="Schijlen E."/>
            <person name="Tajeshwar N."/>
            <person name="Catarino B."/>
            <person name="Hetherington A.J."/>
            <person name="Saltykova A."/>
            <person name="Bonnot C."/>
            <person name="Breuninger H."/>
            <person name="Symeonidi A."/>
            <person name="Radhakrishnan G.V."/>
            <person name="Van Nieuwerburgh F."/>
            <person name="Deforce D."/>
            <person name="Chang C."/>
            <person name="Karol K.G."/>
            <person name="Hedrich R."/>
            <person name="Ulvskov P."/>
            <person name="Glockner G."/>
            <person name="Delwiche C.F."/>
            <person name="Petrasek J."/>
            <person name="Van de Peer Y."/>
            <person name="Friml J."/>
            <person name="Beilby M."/>
            <person name="Dolan L."/>
            <person name="Kohara Y."/>
            <person name="Sugano S."/>
            <person name="Fujiyama A."/>
            <person name="Delaux P.-M."/>
            <person name="Quint M."/>
            <person name="TheiBen G."/>
            <person name="Hagemann M."/>
            <person name="Harholt J."/>
            <person name="Dunand C."/>
            <person name="Zachgo S."/>
            <person name="Langdale J."/>
            <person name="Maumus F."/>
            <person name="Straeten D.V.D."/>
            <person name="Gould S.B."/>
            <person name="Rensing S.A."/>
        </authorList>
    </citation>
    <scope>NUCLEOTIDE SEQUENCE [LARGE SCALE GENOMIC DNA]</scope>
    <source>
        <strain evidence="3 4">S276</strain>
    </source>
</reference>